<protein>
    <submittedName>
        <fullName evidence="2">Unnamed protein product</fullName>
    </submittedName>
</protein>
<sequence length="197" mass="22060">MIFTPSKGGYAQNHYAGERTEVATGRQPETGGGATATGTSRVPQPIFSFVLAPRVASIARGELVEWLKLRKEAVEERCKDGKDDIKAVLKSVKNSFDDGLLETLWEVNWGVTKDELTDVFLLEQIRAITDSYQNQVLPPVNELFQKELRTDMNNKDITARVTSYFMSCNTLNKKYGFTSFFEEDKGIKKLVACHAQG</sequence>
<gene>
    <name evidence="2" type="ORF">Pfra01_001419000</name>
</gene>
<proteinExistence type="predicted"/>
<evidence type="ECO:0000256" key="1">
    <source>
        <dbReference type="SAM" id="MobiDB-lite"/>
    </source>
</evidence>
<organism evidence="2 3">
    <name type="scientific">Phytophthora fragariaefolia</name>
    <dbReference type="NCBI Taxonomy" id="1490495"/>
    <lineage>
        <taxon>Eukaryota</taxon>
        <taxon>Sar</taxon>
        <taxon>Stramenopiles</taxon>
        <taxon>Oomycota</taxon>
        <taxon>Peronosporomycetes</taxon>
        <taxon>Peronosporales</taxon>
        <taxon>Peronosporaceae</taxon>
        <taxon>Phytophthora</taxon>
    </lineage>
</organism>
<dbReference type="Proteomes" id="UP001165121">
    <property type="component" value="Unassembled WGS sequence"/>
</dbReference>
<feature type="region of interest" description="Disordered" evidence="1">
    <location>
        <begin position="1"/>
        <end position="39"/>
    </location>
</feature>
<keyword evidence="3" id="KW-1185">Reference proteome</keyword>
<evidence type="ECO:0000313" key="2">
    <source>
        <dbReference type="EMBL" id="GMF42822.1"/>
    </source>
</evidence>
<dbReference type="EMBL" id="BSXT01001476">
    <property type="protein sequence ID" value="GMF42822.1"/>
    <property type="molecule type" value="Genomic_DNA"/>
</dbReference>
<reference evidence="2" key="1">
    <citation type="submission" date="2023-04" db="EMBL/GenBank/DDBJ databases">
        <title>Phytophthora fragariaefolia NBRC 109709.</title>
        <authorList>
            <person name="Ichikawa N."/>
            <person name="Sato H."/>
            <person name="Tonouchi N."/>
        </authorList>
    </citation>
    <scope>NUCLEOTIDE SEQUENCE</scope>
    <source>
        <strain evidence="2">NBRC 109709</strain>
    </source>
</reference>
<name>A0A9W6XMU3_9STRA</name>
<dbReference type="OrthoDB" id="123361at2759"/>
<comment type="caution">
    <text evidence="2">The sequence shown here is derived from an EMBL/GenBank/DDBJ whole genome shotgun (WGS) entry which is preliminary data.</text>
</comment>
<dbReference type="AlphaFoldDB" id="A0A9W6XMU3"/>
<accession>A0A9W6XMU3</accession>
<evidence type="ECO:0000313" key="3">
    <source>
        <dbReference type="Proteomes" id="UP001165121"/>
    </source>
</evidence>